<organism evidence="2">
    <name type="scientific">plant metagenome</name>
    <dbReference type="NCBI Taxonomy" id="1297885"/>
    <lineage>
        <taxon>unclassified sequences</taxon>
        <taxon>metagenomes</taxon>
        <taxon>organismal metagenomes</taxon>
    </lineage>
</organism>
<dbReference type="Gene3D" id="2.120.10.30">
    <property type="entry name" value="TolB, C-terminal domain"/>
    <property type="match status" value="1"/>
</dbReference>
<keyword evidence="2" id="KW-0560">Oxidoreductase</keyword>
<dbReference type="EMBL" id="CAADHZ010000026">
    <property type="protein sequence ID" value="VFR35329.1"/>
    <property type="molecule type" value="Genomic_DNA"/>
</dbReference>
<evidence type="ECO:0000313" key="3">
    <source>
        <dbReference type="EMBL" id="VFR35329.1"/>
    </source>
</evidence>
<dbReference type="PANTHER" id="PTHR19328:SF75">
    <property type="entry name" value="ALDOSE SUGAR DEHYDROGENASE YLII"/>
    <property type="match status" value="1"/>
</dbReference>
<proteinExistence type="predicted"/>
<dbReference type="InterPro" id="IPR011042">
    <property type="entry name" value="6-blade_b-propeller_TolB-like"/>
</dbReference>
<protein>
    <submittedName>
        <fullName evidence="2">Soluble aldose sugar dehydrogenase, PQQ-dependent</fullName>
        <ecNumber evidence="2">1.1.5.-</ecNumber>
    </submittedName>
</protein>
<dbReference type="InterPro" id="IPR012938">
    <property type="entry name" value="Glc/Sorbosone_DH"/>
</dbReference>
<sequence length="384" mass="41177">MIAINRRHLTLSLAVLGAAGASLATLQDAQAANAANATTAVQELATGLNHPWGMVFLPDGQGALITERAGDLRLWQDGKGLSQPLRGVPKVHSQGQGGLLDVALSPDFAKDRMVYLSYSEAGDGRAGTAVGRGKLAEDNASLQDFTVIFRQAPKLSNGQHFGSRLVFDRDGMLFITLGDNGQRPTAQDLDKLQGKTVRLNADGSVPKDNPFVGKDGARPEIWSYGHRNAQGMALHPQTGAVWLNEHGAQGGDEINIPKAGANYGWPLATHGVNYGGAPIPEAKGKHVPGTEQPDFVWEQSPAVSGMAFYEHARFPAWQGSIFVGALKDQSLIRLTQEGGKIVEQERLLKDRGERIRDVRQGPDGSLYVLTDSSDGKLLRVGLRE</sequence>
<accession>A0A484NZH6</accession>
<name>A0A484NZH6_9ZZZZ</name>
<evidence type="ECO:0000259" key="1">
    <source>
        <dbReference type="Pfam" id="PF07995"/>
    </source>
</evidence>
<dbReference type="InterPro" id="IPR011041">
    <property type="entry name" value="Quinoprot_gluc/sorb_DH_b-prop"/>
</dbReference>
<dbReference type="AlphaFoldDB" id="A0A484NZH6"/>
<dbReference type="GO" id="GO:0016491">
    <property type="term" value="F:oxidoreductase activity"/>
    <property type="evidence" value="ECO:0007669"/>
    <property type="project" value="UniProtKB-KW"/>
</dbReference>
<dbReference type="SUPFAM" id="SSF50952">
    <property type="entry name" value="Soluble quinoprotein glucose dehydrogenase"/>
    <property type="match status" value="1"/>
</dbReference>
<evidence type="ECO:0000313" key="2">
    <source>
        <dbReference type="EMBL" id="VFR17859.1"/>
    </source>
</evidence>
<dbReference type="Pfam" id="PF07995">
    <property type="entry name" value="GSDH"/>
    <property type="match status" value="1"/>
</dbReference>
<dbReference type="EMBL" id="CAADIB010000002">
    <property type="protein sequence ID" value="VFR17859.1"/>
    <property type="molecule type" value="Genomic_DNA"/>
</dbReference>
<reference evidence="2" key="1">
    <citation type="submission" date="2019-03" db="EMBL/GenBank/DDBJ databases">
        <authorList>
            <person name="Danneels B."/>
        </authorList>
    </citation>
    <scope>NUCLEOTIDE SEQUENCE</scope>
</reference>
<dbReference type="PANTHER" id="PTHR19328">
    <property type="entry name" value="HEDGEHOG-INTERACTING PROTEIN"/>
    <property type="match status" value="1"/>
</dbReference>
<feature type="domain" description="Glucose/Sorbosone dehydrogenase" evidence="1">
    <location>
        <begin position="48"/>
        <end position="379"/>
    </location>
</feature>
<dbReference type="EC" id="1.1.5.-" evidence="2"/>
<gene>
    <name evidence="3" type="ORF">ANDO1_2340</name>
    <name evidence="2" type="ORF">ANDO2_2245</name>
</gene>